<sequence length="70" mass="8145">MKPNLMFHVSLLLHVRAKISRLSFINGCGAIFIKVFKTKFKVSWNLCGNFYFNFVTHLTVKIRQDSSTYS</sequence>
<evidence type="ECO:0000313" key="1">
    <source>
        <dbReference type="EMBL" id="JAP23702.1"/>
    </source>
</evidence>
<organism evidence="1">
    <name type="scientific">Solanum chacoense</name>
    <name type="common">Chaco potato</name>
    <dbReference type="NCBI Taxonomy" id="4108"/>
    <lineage>
        <taxon>Eukaryota</taxon>
        <taxon>Viridiplantae</taxon>
        <taxon>Streptophyta</taxon>
        <taxon>Embryophyta</taxon>
        <taxon>Tracheophyta</taxon>
        <taxon>Spermatophyta</taxon>
        <taxon>Magnoliopsida</taxon>
        <taxon>eudicotyledons</taxon>
        <taxon>Gunneridae</taxon>
        <taxon>Pentapetalae</taxon>
        <taxon>asterids</taxon>
        <taxon>lamiids</taxon>
        <taxon>Solanales</taxon>
        <taxon>Solanaceae</taxon>
        <taxon>Solanoideae</taxon>
        <taxon>Solaneae</taxon>
        <taxon>Solanum</taxon>
    </lineage>
</organism>
<reference evidence="1" key="1">
    <citation type="submission" date="2015-12" db="EMBL/GenBank/DDBJ databases">
        <title>Gene expression during late stages of embryo sac development: a critical building block for successful pollen-pistil interactions.</title>
        <authorList>
            <person name="Liu Y."/>
            <person name="Joly V."/>
            <person name="Sabar M."/>
            <person name="Matton D.P."/>
        </authorList>
    </citation>
    <scope>NUCLEOTIDE SEQUENCE</scope>
</reference>
<name>A0A0V0HVP9_SOLCH</name>
<protein>
    <submittedName>
        <fullName evidence="1">Putative ovule protein</fullName>
    </submittedName>
</protein>
<accession>A0A0V0HVP9</accession>
<dbReference type="EMBL" id="GEDG01015189">
    <property type="protein sequence ID" value="JAP23702.1"/>
    <property type="molecule type" value="Transcribed_RNA"/>
</dbReference>
<proteinExistence type="predicted"/>
<dbReference type="AlphaFoldDB" id="A0A0V0HVP9"/>